<dbReference type="GO" id="GO:0005737">
    <property type="term" value="C:cytoplasm"/>
    <property type="evidence" value="ECO:0007669"/>
    <property type="project" value="TreeGrafter"/>
</dbReference>
<dbReference type="EMBL" id="BNBI01000007">
    <property type="protein sequence ID" value="GHF06390.1"/>
    <property type="molecule type" value="Genomic_DNA"/>
</dbReference>
<reference evidence="5" key="1">
    <citation type="journal article" date="2014" name="Int. J. Syst. Evol. Microbiol.">
        <title>Complete genome sequence of Corynebacterium casei LMG S-19264T (=DSM 44701T), isolated from a smear-ripened cheese.</title>
        <authorList>
            <consortium name="US DOE Joint Genome Institute (JGI-PGF)"/>
            <person name="Walter F."/>
            <person name="Albersmeier A."/>
            <person name="Kalinowski J."/>
            <person name="Ruckert C."/>
        </authorList>
    </citation>
    <scope>NUCLEOTIDE SEQUENCE</scope>
    <source>
        <strain evidence="5">JCM 4477</strain>
    </source>
</reference>
<dbReference type="Gene3D" id="3.40.50.300">
    <property type="entry name" value="P-loop containing nucleotide triphosphate hydrolases"/>
    <property type="match status" value="1"/>
</dbReference>
<comment type="caution">
    <text evidence="5">The sequence shown here is derived from an EMBL/GenBank/DDBJ whole genome shotgun (WGS) entry which is preliminary data.</text>
</comment>
<dbReference type="GO" id="GO:0004016">
    <property type="term" value="F:adenylate cyclase activity"/>
    <property type="evidence" value="ECO:0007669"/>
    <property type="project" value="TreeGrafter"/>
</dbReference>
<keyword evidence="2" id="KW-0067">ATP-binding</keyword>
<dbReference type="InterPro" id="IPR041664">
    <property type="entry name" value="AAA_16"/>
</dbReference>
<feature type="compositionally biased region" description="Basic residues" evidence="3">
    <location>
        <begin position="449"/>
        <end position="467"/>
    </location>
</feature>
<evidence type="ECO:0000256" key="1">
    <source>
        <dbReference type="ARBA" id="ARBA00022741"/>
    </source>
</evidence>
<feature type="region of interest" description="Disordered" evidence="3">
    <location>
        <begin position="392"/>
        <end position="539"/>
    </location>
</feature>
<gene>
    <name evidence="5" type="ORF">GCM10018772_34150</name>
</gene>
<dbReference type="Proteomes" id="UP000630718">
    <property type="component" value="Unassembled WGS sequence"/>
</dbReference>
<dbReference type="GO" id="GO:0005524">
    <property type="term" value="F:ATP binding"/>
    <property type="evidence" value="ECO:0007669"/>
    <property type="project" value="UniProtKB-KW"/>
</dbReference>
<keyword evidence="6" id="KW-1185">Reference proteome</keyword>
<evidence type="ECO:0000259" key="4">
    <source>
        <dbReference type="Pfam" id="PF13191"/>
    </source>
</evidence>
<feature type="compositionally biased region" description="Basic residues" evidence="3">
    <location>
        <begin position="475"/>
        <end position="491"/>
    </location>
</feature>
<evidence type="ECO:0000313" key="5">
    <source>
        <dbReference type="EMBL" id="GHF06390.1"/>
    </source>
</evidence>
<feature type="compositionally biased region" description="Low complexity" evidence="3">
    <location>
        <begin position="527"/>
        <end position="539"/>
    </location>
</feature>
<dbReference type="InterPro" id="IPR027417">
    <property type="entry name" value="P-loop_NTPase"/>
</dbReference>
<evidence type="ECO:0000313" key="6">
    <source>
        <dbReference type="Proteomes" id="UP000630718"/>
    </source>
</evidence>
<dbReference type="PANTHER" id="PTHR16305:SF35">
    <property type="entry name" value="TRANSCRIPTIONAL ACTIVATOR DOMAIN"/>
    <property type="match status" value="1"/>
</dbReference>
<dbReference type="Pfam" id="PF13191">
    <property type="entry name" value="AAA_16"/>
    <property type="match status" value="1"/>
</dbReference>
<feature type="compositionally biased region" description="Basic residues" evidence="3">
    <location>
        <begin position="419"/>
        <end position="433"/>
    </location>
</feature>
<keyword evidence="1" id="KW-0547">Nucleotide-binding</keyword>
<feature type="domain" description="Orc1-like AAA ATPase" evidence="4">
    <location>
        <begin position="16"/>
        <end position="184"/>
    </location>
</feature>
<protein>
    <recommendedName>
        <fullName evidence="4">Orc1-like AAA ATPase domain-containing protein</fullName>
    </recommendedName>
</protein>
<name>A0A919AH91_9ACTN</name>
<dbReference type="PANTHER" id="PTHR16305">
    <property type="entry name" value="TESTICULAR SOLUBLE ADENYLYL CYCLASE"/>
    <property type="match status" value="1"/>
</dbReference>
<evidence type="ECO:0000256" key="3">
    <source>
        <dbReference type="SAM" id="MobiDB-lite"/>
    </source>
</evidence>
<reference evidence="5" key="2">
    <citation type="submission" date="2020-09" db="EMBL/GenBank/DDBJ databases">
        <authorList>
            <person name="Sun Q."/>
            <person name="Ohkuma M."/>
        </authorList>
    </citation>
    <scope>NUCLEOTIDE SEQUENCE</scope>
    <source>
        <strain evidence="5">JCM 4477</strain>
    </source>
</reference>
<dbReference type="SUPFAM" id="SSF52540">
    <property type="entry name" value="P-loop containing nucleoside triphosphate hydrolases"/>
    <property type="match status" value="1"/>
</dbReference>
<sequence>MTEVRPPVAASASLWERDAEIAAVTRAVDALCADPSSPGALLALRGEAGLGKTALLAETRRTAEARDLPVWSARGGETLRSVPYNVVRQLLQPALITLHPEDARDHLGDWYDIAGPALGIAEPGERQADPQGVCDGLVAVVRGLTDRDGPLVLLVDDVHWADQETLRWLAALAEHLRDLPVLVVIAYRPDDVTEDSARYLDAAVRATDARTATLSVLTPEATAGLTRATLGPGADAPFCREVWAVTGGNPYDTVELLAKVRDSGLGPVEANAPELRELNRAARGGGLVARLEELGMHATKFALAAAVLGTGITIDMVARLATLDRAEAVRCAELLRGARILTEPDPATGQGADDLEFVHPLIATAVYESIPDALRRAMHGIAAQLVTDSVRARRRRGLPASAPGPPGRRRGTRGATARGRPRAPRRRRPRRRPPLPGTGPGGAAAARGPRPRAVRAGLRHPAHRARHDHPAPAHRPGHAGSGRRRPGRRRGPPLPGPAAQRPVGGGRPHRRGRGRAASARPRPPAAPGGAVHVGGHPRR</sequence>
<organism evidence="5 6">
    <name type="scientific">Streptomyces fumanus</name>
    <dbReference type="NCBI Taxonomy" id="67302"/>
    <lineage>
        <taxon>Bacteria</taxon>
        <taxon>Bacillati</taxon>
        <taxon>Actinomycetota</taxon>
        <taxon>Actinomycetes</taxon>
        <taxon>Kitasatosporales</taxon>
        <taxon>Streptomycetaceae</taxon>
        <taxon>Streptomyces</taxon>
    </lineage>
</organism>
<evidence type="ECO:0000256" key="2">
    <source>
        <dbReference type="ARBA" id="ARBA00022840"/>
    </source>
</evidence>
<accession>A0A919AH91</accession>
<proteinExistence type="predicted"/>
<dbReference type="AlphaFoldDB" id="A0A919AH91"/>